<evidence type="ECO:0000259" key="4">
    <source>
        <dbReference type="PROSITE" id="PS01124"/>
    </source>
</evidence>
<dbReference type="RefSeq" id="WP_386101544.1">
    <property type="nucleotide sequence ID" value="NZ_JBHUOZ010000003.1"/>
</dbReference>
<dbReference type="InterPro" id="IPR037923">
    <property type="entry name" value="HTH-like"/>
</dbReference>
<dbReference type="Pfam" id="PF12833">
    <property type="entry name" value="HTH_18"/>
    <property type="match status" value="1"/>
</dbReference>
<evidence type="ECO:0000313" key="6">
    <source>
        <dbReference type="Proteomes" id="UP001597511"/>
    </source>
</evidence>
<dbReference type="PANTHER" id="PTHR43280">
    <property type="entry name" value="ARAC-FAMILY TRANSCRIPTIONAL REGULATOR"/>
    <property type="match status" value="1"/>
</dbReference>
<name>A0ABW6A9D3_9BACT</name>
<protein>
    <submittedName>
        <fullName evidence="5">Helix-turn-helix transcriptional regulator</fullName>
    </submittedName>
</protein>
<dbReference type="PRINTS" id="PR00032">
    <property type="entry name" value="HTHARAC"/>
</dbReference>
<keyword evidence="2" id="KW-0238">DNA-binding</keyword>
<dbReference type="EMBL" id="JBHUOZ010000003">
    <property type="protein sequence ID" value="MFD2921372.1"/>
    <property type="molecule type" value="Genomic_DNA"/>
</dbReference>
<dbReference type="InterPro" id="IPR009057">
    <property type="entry name" value="Homeodomain-like_sf"/>
</dbReference>
<evidence type="ECO:0000313" key="5">
    <source>
        <dbReference type="EMBL" id="MFD2921372.1"/>
    </source>
</evidence>
<dbReference type="InterPro" id="IPR020449">
    <property type="entry name" value="Tscrpt_reg_AraC-type_HTH"/>
</dbReference>
<reference evidence="6" key="1">
    <citation type="journal article" date="2019" name="Int. J. Syst. Evol. Microbiol.">
        <title>The Global Catalogue of Microorganisms (GCM) 10K type strain sequencing project: providing services to taxonomists for standard genome sequencing and annotation.</title>
        <authorList>
            <consortium name="The Broad Institute Genomics Platform"/>
            <consortium name="The Broad Institute Genome Sequencing Center for Infectious Disease"/>
            <person name="Wu L."/>
            <person name="Ma J."/>
        </authorList>
    </citation>
    <scope>NUCLEOTIDE SEQUENCE [LARGE SCALE GENOMIC DNA]</scope>
    <source>
        <strain evidence="6">KCTC 23299</strain>
    </source>
</reference>
<keyword evidence="6" id="KW-1185">Reference proteome</keyword>
<comment type="caution">
    <text evidence="5">The sequence shown here is derived from an EMBL/GenBank/DDBJ whole genome shotgun (WGS) entry which is preliminary data.</text>
</comment>
<keyword evidence="3" id="KW-0804">Transcription</keyword>
<evidence type="ECO:0000256" key="2">
    <source>
        <dbReference type="ARBA" id="ARBA00023125"/>
    </source>
</evidence>
<sequence>MYITSLPDHASPDFDAVHHFGRFKAHNVIFNTVSSYSFCDDHVGCLSLKTVLSGEEWYGINHHRLAVRPGQFLILNNEQHYSCNIDTKDPVKGISVFFKETFAAAVFSDILKNDTELLDSPFAGHPAQPEFFQTLHVMEPELRQRLKKLITGLENDGYHTATEEQLVFFLHYLIRTLITGSKKATEVSAVKPGTKIEIYKRLCIVKDILHSSYMDKPDLDMLSLTACLSVPQLIRQFKSVFKTTPYQYLIQIRLEHAAAQLKNPAKTVQEISWDCGFENFSAFCRAFKSFYGVQPLAFRKAHI</sequence>
<dbReference type="PROSITE" id="PS01124">
    <property type="entry name" value="HTH_ARAC_FAMILY_2"/>
    <property type="match status" value="1"/>
</dbReference>
<evidence type="ECO:0000256" key="3">
    <source>
        <dbReference type="ARBA" id="ARBA00023163"/>
    </source>
</evidence>
<dbReference type="SMART" id="SM00342">
    <property type="entry name" value="HTH_ARAC"/>
    <property type="match status" value="1"/>
</dbReference>
<dbReference type="InterPro" id="IPR018060">
    <property type="entry name" value="HTH_AraC"/>
</dbReference>
<organism evidence="5 6">
    <name type="scientific">Terrimonas rubra</name>
    <dbReference type="NCBI Taxonomy" id="1035890"/>
    <lineage>
        <taxon>Bacteria</taxon>
        <taxon>Pseudomonadati</taxon>
        <taxon>Bacteroidota</taxon>
        <taxon>Chitinophagia</taxon>
        <taxon>Chitinophagales</taxon>
        <taxon>Chitinophagaceae</taxon>
        <taxon>Terrimonas</taxon>
    </lineage>
</organism>
<dbReference type="Gene3D" id="1.10.10.60">
    <property type="entry name" value="Homeodomain-like"/>
    <property type="match status" value="2"/>
</dbReference>
<dbReference type="Proteomes" id="UP001597511">
    <property type="component" value="Unassembled WGS sequence"/>
</dbReference>
<gene>
    <name evidence="5" type="ORF">ACFS6H_16720</name>
</gene>
<accession>A0ABW6A9D3</accession>
<proteinExistence type="predicted"/>
<feature type="domain" description="HTH araC/xylS-type" evidence="4">
    <location>
        <begin position="203"/>
        <end position="301"/>
    </location>
</feature>
<evidence type="ECO:0000256" key="1">
    <source>
        <dbReference type="ARBA" id="ARBA00023015"/>
    </source>
</evidence>
<dbReference type="PANTHER" id="PTHR43280:SF28">
    <property type="entry name" value="HTH-TYPE TRANSCRIPTIONAL ACTIVATOR RHAS"/>
    <property type="match status" value="1"/>
</dbReference>
<dbReference type="SUPFAM" id="SSF51215">
    <property type="entry name" value="Regulatory protein AraC"/>
    <property type="match status" value="1"/>
</dbReference>
<dbReference type="SUPFAM" id="SSF46689">
    <property type="entry name" value="Homeodomain-like"/>
    <property type="match status" value="2"/>
</dbReference>
<keyword evidence="1" id="KW-0805">Transcription regulation</keyword>